<evidence type="ECO:0000256" key="3">
    <source>
        <dbReference type="ARBA" id="ARBA00008295"/>
    </source>
</evidence>
<protein>
    <submittedName>
        <fullName evidence="12">Uncharacterized protein LOC103108538 isoform X1</fullName>
    </submittedName>
</protein>
<evidence type="ECO:0000313" key="11">
    <source>
        <dbReference type="Proteomes" id="UP001652624"/>
    </source>
</evidence>
<comment type="subcellular location">
    <subcellularLocation>
        <location evidence="1">Cell junction</location>
        <location evidence="1">Tight junction</location>
    </subcellularLocation>
    <subcellularLocation>
        <location evidence="2">Cell membrane</location>
        <topology evidence="2">Multi-pass membrane protein</topology>
    </subcellularLocation>
</comment>
<evidence type="ECO:0000256" key="1">
    <source>
        <dbReference type="ARBA" id="ARBA00004435"/>
    </source>
</evidence>
<evidence type="ECO:0000256" key="4">
    <source>
        <dbReference type="ARBA" id="ARBA00022427"/>
    </source>
</evidence>
<evidence type="ECO:0000256" key="7">
    <source>
        <dbReference type="ARBA" id="ARBA00022949"/>
    </source>
</evidence>
<gene>
    <name evidence="12" type="primary">LOC103108538</name>
</gene>
<dbReference type="GeneID" id="103108538"/>
<keyword evidence="6 10" id="KW-0812">Transmembrane</keyword>
<evidence type="ECO:0000313" key="12">
    <source>
        <dbReference type="RefSeq" id="XP_060039093.1"/>
    </source>
</evidence>
<dbReference type="InterPro" id="IPR006187">
    <property type="entry name" value="Claudin"/>
</dbReference>
<proteinExistence type="inferred from homology"/>
<keyword evidence="7" id="KW-0965">Cell junction</keyword>
<keyword evidence="8 10" id="KW-1133">Transmembrane helix</keyword>
<feature type="transmembrane region" description="Helical" evidence="10">
    <location>
        <begin position="105"/>
        <end position="123"/>
    </location>
</feature>
<keyword evidence="5" id="KW-1003">Cell membrane</keyword>
<evidence type="ECO:0000256" key="10">
    <source>
        <dbReference type="SAM" id="Phobius"/>
    </source>
</evidence>
<evidence type="ECO:0000256" key="5">
    <source>
        <dbReference type="ARBA" id="ARBA00022475"/>
    </source>
</evidence>
<dbReference type="Proteomes" id="UP001652624">
    <property type="component" value="Chromosome X"/>
</dbReference>
<accession>A0ABM3WR95</accession>
<keyword evidence="11" id="KW-1185">Reference proteome</keyword>
<feature type="transmembrane region" description="Helical" evidence="10">
    <location>
        <begin position="20"/>
        <end position="38"/>
    </location>
</feature>
<organism evidence="11 12">
    <name type="scientific">Erinaceus europaeus</name>
    <name type="common">Western European hedgehog</name>
    <dbReference type="NCBI Taxonomy" id="9365"/>
    <lineage>
        <taxon>Eukaryota</taxon>
        <taxon>Metazoa</taxon>
        <taxon>Chordata</taxon>
        <taxon>Craniata</taxon>
        <taxon>Vertebrata</taxon>
        <taxon>Euteleostomi</taxon>
        <taxon>Mammalia</taxon>
        <taxon>Eutheria</taxon>
        <taxon>Laurasiatheria</taxon>
        <taxon>Eulipotyphla</taxon>
        <taxon>Erinaceidae</taxon>
        <taxon>Erinaceinae</taxon>
        <taxon>Erinaceus</taxon>
    </lineage>
</organism>
<feature type="transmembrane region" description="Helical" evidence="10">
    <location>
        <begin position="187"/>
        <end position="207"/>
    </location>
</feature>
<dbReference type="Gene3D" id="1.20.140.150">
    <property type="match status" value="1"/>
</dbReference>
<reference evidence="12" key="1">
    <citation type="submission" date="2025-08" db="UniProtKB">
        <authorList>
            <consortium name="RefSeq"/>
        </authorList>
    </citation>
    <scope>IDENTIFICATION</scope>
</reference>
<comment type="similarity">
    <text evidence="3">Belongs to the claudin family.</text>
</comment>
<dbReference type="RefSeq" id="XP_060039093.1">
    <property type="nucleotide sequence ID" value="XM_060183110.1"/>
</dbReference>
<evidence type="ECO:0000256" key="9">
    <source>
        <dbReference type="ARBA" id="ARBA00023136"/>
    </source>
</evidence>
<keyword evidence="9 10" id="KW-0472">Membrane</keyword>
<keyword evidence="4" id="KW-0796">Tight junction</keyword>
<feature type="transmembrane region" description="Helical" evidence="10">
    <location>
        <begin position="135"/>
        <end position="158"/>
    </location>
</feature>
<name>A0ABM3WR95_ERIEU</name>
<evidence type="ECO:0000256" key="2">
    <source>
        <dbReference type="ARBA" id="ARBA00004651"/>
    </source>
</evidence>
<sequence>MPLKRTTSQDSRLLPFSCKLLALFLSYTTWAMGISLASSKSWRVWELKSDTISEVFIGLWEVLYFQKINISSSNVKTPVYSIINSSWVVSNAIWYGQDLILLSNFMKSVVMVFATVAMMITWIRAPYPEFLRLCYNISSFFLLLSSICTLTTVCWNYSAEFYGQTTLEFPVGFPIAKELITKKRFTYVFPLGLATSIVSVICASMFLSESFLLREWIQEVLNDLASSSPVLS</sequence>
<dbReference type="PANTHER" id="PTHR12002">
    <property type="entry name" value="CLAUDIN"/>
    <property type="match status" value="1"/>
</dbReference>
<evidence type="ECO:0000256" key="8">
    <source>
        <dbReference type="ARBA" id="ARBA00022989"/>
    </source>
</evidence>
<evidence type="ECO:0000256" key="6">
    <source>
        <dbReference type="ARBA" id="ARBA00022692"/>
    </source>
</evidence>